<dbReference type="SUPFAM" id="SSF52402">
    <property type="entry name" value="Adenine nucleotide alpha hydrolases-like"/>
    <property type="match status" value="1"/>
</dbReference>
<dbReference type="InterPro" id="IPR050128">
    <property type="entry name" value="Sulfate_adenylyltrnsfr_sub2"/>
</dbReference>
<protein>
    <submittedName>
        <fullName evidence="2">Phosphoadenosine-phosphosulfate reductase</fullName>
    </submittedName>
</protein>
<dbReference type="PANTHER" id="PTHR43196:SF2">
    <property type="entry name" value="PHOSPHOADENOSINE PHOSPHOSULFATE REDUCTASE"/>
    <property type="match status" value="1"/>
</dbReference>
<dbReference type="InterPro" id="IPR014729">
    <property type="entry name" value="Rossmann-like_a/b/a_fold"/>
</dbReference>
<accession>A0A8S5UQG1</accession>
<dbReference type="Gene3D" id="3.40.50.620">
    <property type="entry name" value="HUPs"/>
    <property type="match status" value="1"/>
</dbReference>
<sequence>MINEQLQKKIEQSIRLLQSVQKRYDGEIELAYSGGKDSDVILQLAKEAGIKIRAIYKNTTIDPPGTIAHVKEMGVEIIRPKENFFQLIAKKGFPNRFSRFCCEVLKEYKILDKTVIGVRKEESRARKERYNEPTECRYYGSKKKENHVEQIYPILEWTNEDVRDFILDRGLKLAPVYYDTRGQIDVTRRLGCMCCPLASRRKRLIEFQKHPRIAKAYLRAGQKFLDTHPDSSAVSRYDNVYEWFTRDVFYANNKDWEKANGTLFGKPDYKKFLECQFGIDLTI</sequence>
<feature type="domain" description="Phosphoadenosine phosphosulphate reductase" evidence="1">
    <location>
        <begin position="29"/>
        <end position="197"/>
    </location>
</feature>
<evidence type="ECO:0000313" key="2">
    <source>
        <dbReference type="EMBL" id="DAF96614.1"/>
    </source>
</evidence>
<name>A0A8S5UQG1_9CAUD</name>
<dbReference type="GO" id="GO:0003824">
    <property type="term" value="F:catalytic activity"/>
    <property type="evidence" value="ECO:0007669"/>
    <property type="project" value="InterPro"/>
</dbReference>
<dbReference type="Pfam" id="PF01507">
    <property type="entry name" value="PAPS_reduct"/>
    <property type="match status" value="1"/>
</dbReference>
<dbReference type="PANTHER" id="PTHR43196">
    <property type="entry name" value="SULFATE ADENYLYLTRANSFERASE SUBUNIT 2"/>
    <property type="match status" value="1"/>
</dbReference>
<reference evidence="2" key="1">
    <citation type="journal article" date="2021" name="Proc. Natl. Acad. Sci. U.S.A.">
        <title>A Catalog of Tens of Thousands of Viruses from Human Metagenomes Reveals Hidden Associations with Chronic Diseases.</title>
        <authorList>
            <person name="Tisza M.J."/>
            <person name="Buck C.B."/>
        </authorList>
    </citation>
    <scope>NUCLEOTIDE SEQUENCE</scope>
    <source>
        <strain evidence="2">CtfrT39</strain>
    </source>
</reference>
<proteinExistence type="predicted"/>
<dbReference type="EMBL" id="BK016120">
    <property type="protein sequence ID" value="DAF96614.1"/>
    <property type="molecule type" value="Genomic_DNA"/>
</dbReference>
<evidence type="ECO:0000259" key="1">
    <source>
        <dbReference type="Pfam" id="PF01507"/>
    </source>
</evidence>
<dbReference type="InterPro" id="IPR002500">
    <property type="entry name" value="PAPS_reduct_dom"/>
</dbReference>
<organism evidence="2">
    <name type="scientific">Siphoviridae sp. ctfrT39</name>
    <dbReference type="NCBI Taxonomy" id="2825598"/>
    <lineage>
        <taxon>Viruses</taxon>
        <taxon>Duplodnaviria</taxon>
        <taxon>Heunggongvirae</taxon>
        <taxon>Uroviricota</taxon>
        <taxon>Caudoviricetes</taxon>
    </lineage>
</organism>